<dbReference type="PANTHER" id="PTHR15272">
    <property type="entry name" value="CHROMATIN ASSEMBLY FACTOR 1 SUBUNIT A CAF-1 SUBUNIT A"/>
    <property type="match status" value="1"/>
</dbReference>
<protein>
    <recommendedName>
        <fullName evidence="6">Chromatin assembly factor 1 subunit A dimerization domain-containing protein</fullName>
    </recommendedName>
</protein>
<dbReference type="AlphaFoldDB" id="A0A8H3TZF0"/>
<evidence type="ECO:0000256" key="3">
    <source>
        <dbReference type="ARBA" id="ARBA00023204"/>
    </source>
</evidence>
<evidence type="ECO:0000313" key="7">
    <source>
        <dbReference type="EMBL" id="GHJ89613.1"/>
    </source>
</evidence>
<organism evidence="7 8">
    <name type="scientific">Naganishia liquefaciens</name>
    <dbReference type="NCBI Taxonomy" id="104408"/>
    <lineage>
        <taxon>Eukaryota</taxon>
        <taxon>Fungi</taxon>
        <taxon>Dikarya</taxon>
        <taxon>Basidiomycota</taxon>
        <taxon>Agaricomycotina</taxon>
        <taxon>Tremellomycetes</taxon>
        <taxon>Filobasidiales</taxon>
        <taxon>Filobasidiaceae</taxon>
        <taxon>Naganishia</taxon>
    </lineage>
</organism>
<feature type="region of interest" description="Disordered" evidence="5">
    <location>
        <begin position="26"/>
        <end position="100"/>
    </location>
</feature>
<evidence type="ECO:0000256" key="5">
    <source>
        <dbReference type="SAM" id="MobiDB-lite"/>
    </source>
</evidence>
<feature type="compositionally biased region" description="Low complexity" evidence="5">
    <location>
        <begin position="736"/>
        <end position="753"/>
    </location>
</feature>
<keyword evidence="4" id="KW-0539">Nucleus</keyword>
<dbReference type="GO" id="GO:0033186">
    <property type="term" value="C:CAF-1 complex"/>
    <property type="evidence" value="ECO:0007669"/>
    <property type="project" value="TreeGrafter"/>
</dbReference>
<feature type="compositionally biased region" description="Low complexity" evidence="5">
    <location>
        <begin position="35"/>
        <end position="47"/>
    </location>
</feature>
<feature type="region of interest" description="Disordered" evidence="5">
    <location>
        <begin position="711"/>
        <end position="763"/>
    </location>
</feature>
<evidence type="ECO:0000313" key="8">
    <source>
        <dbReference type="Proteomes" id="UP000620104"/>
    </source>
</evidence>
<dbReference type="Proteomes" id="UP000620104">
    <property type="component" value="Unassembled WGS sequence"/>
</dbReference>
<keyword evidence="2" id="KW-0227">DNA damage</keyword>
<feature type="domain" description="Chromatin assembly factor 1 subunit A dimerization" evidence="6">
    <location>
        <begin position="543"/>
        <end position="615"/>
    </location>
</feature>
<dbReference type="Pfam" id="PF12253">
    <property type="entry name" value="CAF1A_dimeriz"/>
    <property type="match status" value="1"/>
</dbReference>
<feature type="region of interest" description="Disordered" evidence="5">
    <location>
        <begin position="598"/>
        <end position="660"/>
    </location>
</feature>
<dbReference type="OrthoDB" id="440676at2759"/>
<feature type="compositionally biased region" description="Acidic residues" evidence="5">
    <location>
        <begin position="598"/>
        <end position="628"/>
    </location>
</feature>
<evidence type="ECO:0000256" key="4">
    <source>
        <dbReference type="ARBA" id="ARBA00023242"/>
    </source>
</evidence>
<evidence type="ECO:0000256" key="1">
    <source>
        <dbReference type="ARBA" id="ARBA00004123"/>
    </source>
</evidence>
<dbReference type="GO" id="GO:0006281">
    <property type="term" value="P:DNA repair"/>
    <property type="evidence" value="ECO:0007669"/>
    <property type="project" value="UniProtKB-KW"/>
</dbReference>
<name>A0A8H3TZF0_9TREE</name>
<dbReference type="EMBL" id="BLZA01000049">
    <property type="protein sequence ID" value="GHJ89613.1"/>
    <property type="molecule type" value="Genomic_DNA"/>
</dbReference>
<accession>A0A8H3TZF0</accession>
<keyword evidence="8" id="KW-1185">Reference proteome</keyword>
<comment type="caution">
    <text evidence="7">The sequence shown here is derived from an EMBL/GenBank/DDBJ whole genome shotgun (WGS) entry which is preliminary data.</text>
</comment>
<comment type="subcellular location">
    <subcellularLocation>
        <location evidence="1">Nucleus</location>
    </subcellularLocation>
</comment>
<dbReference type="InterPro" id="IPR022043">
    <property type="entry name" value="CAF1A_DD"/>
</dbReference>
<keyword evidence="3" id="KW-0234">DNA repair</keyword>
<reference evidence="7" key="1">
    <citation type="submission" date="2020-07" db="EMBL/GenBank/DDBJ databases">
        <title>Draft Genome Sequence of a Deep-Sea Yeast, Naganishia (Cryptococcus) liquefaciens strain N6.</title>
        <authorList>
            <person name="Han Y.W."/>
            <person name="Kajitani R."/>
            <person name="Morimoto H."/>
            <person name="Parhat M."/>
            <person name="Tsubouchi H."/>
            <person name="Bakenova O."/>
            <person name="Ogata M."/>
            <person name="Argunhan B."/>
            <person name="Aoki R."/>
            <person name="Kajiwara S."/>
            <person name="Itoh T."/>
            <person name="Iwasaki H."/>
        </authorList>
    </citation>
    <scope>NUCLEOTIDE SEQUENCE</scope>
    <source>
        <strain evidence="7">N6</strain>
    </source>
</reference>
<dbReference type="GO" id="GO:0006334">
    <property type="term" value="P:nucleosome assembly"/>
    <property type="evidence" value="ECO:0007669"/>
    <property type="project" value="TreeGrafter"/>
</dbReference>
<evidence type="ECO:0000256" key="2">
    <source>
        <dbReference type="ARBA" id="ARBA00022763"/>
    </source>
</evidence>
<evidence type="ECO:0000259" key="6">
    <source>
        <dbReference type="Pfam" id="PF12253"/>
    </source>
</evidence>
<gene>
    <name evidence="7" type="ORF">NliqN6_6015</name>
</gene>
<dbReference type="GO" id="GO:0005634">
    <property type="term" value="C:nucleus"/>
    <property type="evidence" value="ECO:0007669"/>
    <property type="project" value="UniProtKB-SubCell"/>
</dbReference>
<dbReference type="PANTHER" id="PTHR15272:SF0">
    <property type="entry name" value="CHROMATIN ASSEMBLY FACTOR 1 SUBUNIT A"/>
    <property type="match status" value="1"/>
</dbReference>
<sequence>MSGILFPSGIAMNTLDVRGIHDDGGAQGSVKGAQMAMTATTTTTTTTVKRKEREEDGQGAVQGGVKVAVAPTPESGTSTAPSSKRPKPCKSSSTDPNNSIITGTHIKLDLQKKTLVLVQDPQPLDKYTSYLSLMARFQEWFMEQSLEHEVAEIPKEYYPLVAMIGHEYSGSQKGRLVEYIALALKPTDVSEGQVARLSTSCLTQTCTDLFTQQSYGFHPADFSHLVPDSATCVKVAASLALKRWEVRDWGMIPQSGVAGRGFKARDVMIERRRSRELAREEVCKIAGELDAEVARCLLGLGGEKASGSKIDNGEIKTENRITILQAKPSKPKPPKAEKPKIQLTPEQIVEKEAKEADKRARDAERLRRVEAKAKKEQEVAKSKAMMMGFFKKPVGGAVSPVKTQEARPQSRSESLEVECLVSDFQSSFKPFYAKGNVEVAPINGFALNSAAHVESEDVSSWPSRDILSNILVHASRASSFPPIRPPLARNRSTPEASRSGLVRTPKTAPLFCTIPDLVDRAQEAEDPRRVYAHLRDPTKFPRKVFKFDEDLRPPYHGTWTKVSWFVGPRTPFALDLNVDYAIDEGLDWEPENLDEGAMDVDEDEEPEESEDDDDEMGSWLASDDELDGEPDRAMDDPFGGGDPLGMPVVKPKTSKESKLPQRKFEKLVQFQKGPVWENGLGEVAWKGFEQYRICVLNDTPLGGIDPFTWQAPPDVKPTQPADKAPAVSATPQPTVSTPTGPAKPSTSSSATPKPIVPRPIPKANLTPTQLVDFLRTIEGSDKVKRALVVELSTRFPSAGTQNSIKAKLEDVATKANTKGSVWVVKPAAWAEAQVDAPTSGA</sequence>
<proteinExistence type="predicted"/>